<dbReference type="EMBL" id="ACEP01000131">
    <property type="protein sequence ID" value="EEG35325.1"/>
    <property type="molecule type" value="Genomic_DNA"/>
</dbReference>
<protein>
    <submittedName>
        <fullName evidence="1">Uncharacterized protein</fullName>
    </submittedName>
</protein>
<proteinExistence type="predicted"/>
<sequence length="70" mass="7773">MIIRSANLADTKKASHSPACFLPYCFLLINCISYRKTSAISFSSDYLHSLFTTCSQISSIVKPSKTTTDF</sequence>
<accession>C0EZG8</accession>
<reference evidence="1 2" key="1">
    <citation type="submission" date="2009-01" db="EMBL/GenBank/DDBJ databases">
        <authorList>
            <person name="Fulton L."/>
            <person name="Clifton S."/>
            <person name="Fulton B."/>
            <person name="Xu J."/>
            <person name="Minx P."/>
            <person name="Pepin K.H."/>
            <person name="Johnson M."/>
            <person name="Bhonagiri V."/>
            <person name="Nash W.E."/>
            <person name="Mardis E.R."/>
            <person name="Wilson R.K."/>
        </authorList>
    </citation>
    <scope>NUCLEOTIDE SEQUENCE [LARGE SCALE GENOMIC DNA]</scope>
    <source>
        <strain evidence="1 2">DSM 3353</strain>
    </source>
</reference>
<organism evidence="1 2">
    <name type="scientific">Anaerobutyricum hallii DSM 3353</name>
    <dbReference type="NCBI Taxonomy" id="411469"/>
    <lineage>
        <taxon>Bacteria</taxon>
        <taxon>Bacillati</taxon>
        <taxon>Bacillota</taxon>
        <taxon>Clostridia</taxon>
        <taxon>Lachnospirales</taxon>
        <taxon>Lachnospiraceae</taxon>
        <taxon>Anaerobutyricum</taxon>
    </lineage>
</organism>
<comment type="caution">
    <text evidence="1">The sequence shown here is derived from an EMBL/GenBank/DDBJ whole genome shotgun (WGS) entry which is preliminary data.</text>
</comment>
<dbReference type="AlphaFoldDB" id="C0EZG8"/>
<name>C0EZG8_9FIRM</name>
<evidence type="ECO:0000313" key="2">
    <source>
        <dbReference type="Proteomes" id="UP000003174"/>
    </source>
</evidence>
<gene>
    <name evidence="1" type="ORF">EUBHAL_02829</name>
</gene>
<reference evidence="1 2" key="2">
    <citation type="submission" date="2009-02" db="EMBL/GenBank/DDBJ databases">
        <title>Draft genome sequence of Eubacterium hallii (DSM 3353).</title>
        <authorList>
            <person name="Sudarsanam P."/>
            <person name="Ley R."/>
            <person name="Guruge J."/>
            <person name="Turnbaugh P.J."/>
            <person name="Mahowald M."/>
            <person name="Liep D."/>
            <person name="Gordon J."/>
        </authorList>
    </citation>
    <scope>NUCLEOTIDE SEQUENCE [LARGE SCALE GENOMIC DNA]</scope>
    <source>
        <strain evidence="1 2">DSM 3353</strain>
    </source>
</reference>
<dbReference type="Proteomes" id="UP000003174">
    <property type="component" value="Unassembled WGS sequence"/>
</dbReference>
<evidence type="ECO:0000313" key="1">
    <source>
        <dbReference type="EMBL" id="EEG35325.1"/>
    </source>
</evidence>